<reference evidence="4 5" key="1">
    <citation type="submission" date="2016-03" db="EMBL/GenBank/DDBJ databases">
        <title>Comparative genomics of Pseudogymnoascus destructans, the fungus causing white-nose syndrome of bats.</title>
        <authorList>
            <person name="Palmer J.M."/>
            <person name="Drees K.P."/>
            <person name="Foster J.T."/>
            <person name="Lindner D.L."/>
        </authorList>
    </citation>
    <scope>NUCLEOTIDE SEQUENCE [LARGE SCALE GENOMIC DNA]</scope>
    <source>
        <strain evidence="4 5">UAMH 10579</strain>
    </source>
</reference>
<proteinExistence type="inferred from homology"/>
<sequence length="278" mass="30888">MAAQTPAQEEFQAILDKASRGGAPTDRHPEDANGGADEIDEADEEARYRARQMEEAMRAPSGGGGGGRLNLPPPSFDSGRTTGVKGVIADARSFEQARREGSRKVGGKEGRVNGGGEEEAMDALDALEEDEEFLEKWREERRRELEREGSDIRNRRTSPSVRRFGRFDEVDALGYLDAIEKVGRETVVVVFVYDIECGVSQVIEEALTPLVATHPEIHFVKVHYDDIEFDNAGVPAILAYKQQGELFANLTYIIDQIPEDTNFDTQALKNVLRKHKVL</sequence>
<dbReference type="AlphaFoldDB" id="A0A1B8GWA5"/>
<organism evidence="4 5">
    <name type="scientific">Pseudogymnoascus verrucosus</name>
    <dbReference type="NCBI Taxonomy" id="342668"/>
    <lineage>
        <taxon>Eukaryota</taxon>
        <taxon>Fungi</taxon>
        <taxon>Dikarya</taxon>
        <taxon>Ascomycota</taxon>
        <taxon>Pezizomycotina</taxon>
        <taxon>Leotiomycetes</taxon>
        <taxon>Thelebolales</taxon>
        <taxon>Thelebolaceae</taxon>
        <taxon>Pseudogymnoascus</taxon>
    </lineage>
</organism>
<feature type="compositionally biased region" description="Basic and acidic residues" evidence="2">
    <location>
        <begin position="45"/>
        <end position="57"/>
    </location>
</feature>
<dbReference type="InterPro" id="IPR001200">
    <property type="entry name" value="Phosducin"/>
</dbReference>
<reference evidence="5" key="2">
    <citation type="journal article" date="2018" name="Nat. Commun.">
        <title>Extreme sensitivity to ultraviolet light in the fungal pathogen causing white-nose syndrome of bats.</title>
        <authorList>
            <person name="Palmer J.M."/>
            <person name="Drees K.P."/>
            <person name="Foster J.T."/>
            <person name="Lindner D.L."/>
        </authorList>
    </citation>
    <scope>NUCLEOTIDE SEQUENCE [LARGE SCALE GENOMIC DNA]</scope>
    <source>
        <strain evidence="5">UAMH 10579</strain>
    </source>
</reference>
<protein>
    <recommendedName>
        <fullName evidence="3">Phosducin domain-containing protein</fullName>
    </recommendedName>
</protein>
<evidence type="ECO:0000313" key="4">
    <source>
        <dbReference type="EMBL" id="OBU00110.1"/>
    </source>
</evidence>
<dbReference type="SUPFAM" id="SSF52833">
    <property type="entry name" value="Thioredoxin-like"/>
    <property type="match status" value="1"/>
</dbReference>
<feature type="domain" description="Phosducin" evidence="3">
    <location>
        <begin position="122"/>
        <end position="271"/>
    </location>
</feature>
<dbReference type="InterPro" id="IPR036249">
    <property type="entry name" value="Thioredoxin-like_sf"/>
</dbReference>
<dbReference type="GeneID" id="28835169"/>
<dbReference type="STRING" id="342668.A0A1B8GWA5"/>
<accession>A0A1B8GWA5</accession>
<evidence type="ECO:0000259" key="3">
    <source>
        <dbReference type="Pfam" id="PF02114"/>
    </source>
</evidence>
<dbReference type="CDD" id="cd02987">
    <property type="entry name" value="Phd_like_Phd"/>
    <property type="match status" value="1"/>
</dbReference>
<dbReference type="Pfam" id="PF02114">
    <property type="entry name" value="Phosducin"/>
    <property type="match status" value="1"/>
</dbReference>
<dbReference type="InterPro" id="IPR051499">
    <property type="entry name" value="Phosducin-like_reg"/>
</dbReference>
<gene>
    <name evidence="4" type="ORF">VE01_01783</name>
</gene>
<keyword evidence="5" id="KW-1185">Reference proteome</keyword>
<dbReference type="Proteomes" id="UP000091956">
    <property type="component" value="Unassembled WGS sequence"/>
</dbReference>
<evidence type="ECO:0000256" key="1">
    <source>
        <dbReference type="ARBA" id="ARBA00009686"/>
    </source>
</evidence>
<name>A0A1B8GWA5_9PEZI</name>
<evidence type="ECO:0000313" key="5">
    <source>
        <dbReference type="Proteomes" id="UP000091956"/>
    </source>
</evidence>
<dbReference type="InterPro" id="IPR024253">
    <property type="entry name" value="Phosducin_thioredoxin-like_dom"/>
</dbReference>
<dbReference type="PANTHER" id="PTHR46052">
    <property type="entry name" value="PHOSDUCIN-LIKE PROTEIN"/>
    <property type="match status" value="1"/>
</dbReference>
<feature type="compositionally biased region" description="Basic and acidic residues" evidence="2">
    <location>
        <begin position="92"/>
        <end position="111"/>
    </location>
</feature>
<dbReference type="GO" id="GO:0008277">
    <property type="term" value="P:regulation of G protein-coupled receptor signaling pathway"/>
    <property type="evidence" value="ECO:0007669"/>
    <property type="project" value="InterPro"/>
</dbReference>
<feature type="region of interest" description="Disordered" evidence="2">
    <location>
        <begin position="1"/>
        <end position="119"/>
    </location>
</feature>
<dbReference type="EMBL" id="KV460210">
    <property type="protein sequence ID" value="OBU00110.1"/>
    <property type="molecule type" value="Genomic_DNA"/>
</dbReference>
<comment type="similarity">
    <text evidence="1">Belongs to the phosducin family.</text>
</comment>
<dbReference type="Gene3D" id="3.40.30.10">
    <property type="entry name" value="Glutaredoxin"/>
    <property type="match status" value="1"/>
</dbReference>
<dbReference type="RefSeq" id="XP_018133842.1">
    <property type="nucleotide sequence ID" value="XM_018271301.2"/>
</dbReference>
<evidence type="ECO:0000256" key="2">
    <source>
        <dbReference type="SAM" id="MobiDB-lite"/>
    </source>
</evidence>
<dbReference type="OrthoDB" id="70588at2759"/>
<dbReference type="PANTHER" id="PTHR46052:SF1">
    <property type="entry name" value="PHOSDUCIN-LIKE PROTEIN"/>
    <property type="match status" value="1"/>
</dbReference>